<dbReference type="InterPro" id="IPR038801">
    <property type="entry name" value="TAF1C"/>
</dbReference>
<dbReference type="eggNOG" id="ENOG502QW2G">
    <property type="taxonomic scope" value="Eukaryota"/>
</dbReference>
<reference evidence="2" key="2">
    <citation type="submission" date="2013-12" db="EMBL/GenBank/DDBJ databases">
        <authorList>
            <person name="Yu Y."/>
            <person name="Lee S."/>
            <person name="de Baynast K."/>
            <person name="Wissotski M."/>
            <person name="Liu L."/>
            <person name="Talag J."/>
            <person name="Goicoechea J."/>
            <person name="Angelova A."/>
            <person name="Jetty R."/>
            <person name="Kudrna D."/>
            <person name="Golser W."/>
            <person name="Rivera L."/>
            <person name="Zhang J."/>
            <person name="Wing R."/>
        </authorList>
    </citation>
    <scope>NUCLEOTIDE SEQUENCE</scope>
</reference>
<evidence type="ECO:0000313" key="2">
    <source>
        <dbReference type="Proteomes" id="UP000032180"/>
    </source>
</evidence>
<proteinExistence type="predicted"/>
<dbReference type="Proteomes" id="UP000032180">
    <property type="component" value="Chromosome 3"/>
</dbReference>
<reference evidence="1 2" key="1">
    <citation type="submission" date="2012-08" db="EMBL/GenBank/DDBJ databases">
        <title>Oryza genome evolution.</title>
        <authorList>
            <person name="Wing R.A."/>
        </authorList>
    </citation>
    <scope>NUCLEOTIDE SEQUENCE</scope>
</reference>
<protein>
    <submittedName>
        <fullName evidence="1">Uncharacterized protein</fullName>
    </submittedName>
</protein>
<dbReference type="GO" id="GO:0001164">
    <property type="term" value="F:RNA polymerase I core promoter sequence-specific DNA binding"/>
    <property type="evidence" value="ECO:0007669"/>
    <property type="project" value="TreeGrafter"/>
</dbReference>
<keyword evidence="2" id="KW-1185">Reference proteome</keyword>
<name>A0A0D9VRQ5_9ORYZ</name>
<dbReference type="PANTHER" id="PTHR15319">
    <property type="entry name" value="TATA BOX-BINDING PROTEIN ASSOCIATED FACTOR RNA POLYMERASE I SUBUNIT C"/>
    <property type="match status" value="1"/>
</dbReference>
<evidence type="ECO:0000313" key="1">
    <source>
        <dbReference type="EnsemblPlants" id="LPERR03G08930.1"/>
    </source>
</evidence>
<sequence length="930" mass="103408">MNLSDDWRFLFPVSSVFSPPSLAPSTSTTYGPLLFTPLPPPPATLHAHPAAFHPPPHSPPRGLRHILRHVIRSTSFLPYSDLESLSSSSLLAPPSPPFPPPSNLLAALHSSSSPSRLVLFFPSGENADHVSYLALDDDSVAAAGSNSTPHRSPSVQSDGFMHPGHRIQQLAVASVVSWSSSWPDQEQEGQSGGDGHVVEGFLLAATLYSVNWFRVESRKGHWFKGKSRRSGSPVLVPVAKQAFDVAVVHACWSKHLRSECVVLLESGELCWFDLDTRRGGKMKVGFGSKGDWGFWLSCDYGAQPWTVIVASTKAVLLVDLRYVGHGEHKVIARVGMEGLYEIDPFVKTECYLAFCKAPFDDFVISVVTEHHLMIFDIRQPLTPVLTWQHGLDNPNHVAMFQLSELRPSKEHDWASNSGIAILVGSFWSTEFNLFCCGPKEQGSAENAHLYAWDLPSRISLIGQHCSCGNGLMEEVFTGNVPGYSFVLQQVRNSVIGYHVLPNAMLESSFAGFALIRLTSSGKLEMQRFRASSDLDDDVMCDESHHKSMVSSSIFLDTHGENFSERYMFLKFHYLSKYLEGNLRNALDSNVKKHSRPFVISEDVSVFANDNSTSCYQSVSDFLCNASVPMNVFEIACQSILNRLSSDILHVTFSKYKEMLAHSTEKRIYEYLEVPECFQNNNKIRPFLLAKPSSTGWNLTGEATSVNVLVGPVLPIHVLLAMEDSNKGMDSPSKGETSSVSHQCQEIIEAFVPEISIANTDNHNGLSASQELKDEKPYFVYEPQIDNKPSLDETAIRKDKEAHKPDDPSCLHTSTAPHMDENYMTFVCGRAGIPHSGPEKAASNLFDFSPVRMDFESPAIDIQPAEEKTTQERRETSVGGIGLQARLQMKSTDYRTKFRWLAGARRLEWLLQEIGRDVAENCLMSWRLVFT</sequence>
<reference evidence="1" key="3">
    <citation type="submission" date="2015-04" db="UniProtKB">
        <authorList>
            <consortium name="EnsemblPlants"/>
        </authorList>
    </citation>
    <scope>IDENTIFICATION</scope>
</reference>
<dbReference type="PANTHER" id="PTHR15319:SF1">
    <property type="entry name" value="TATA BOX-BINDING PROTEIN-ASSOCIATED FACTOR RNA POLYMERASE I SUBUNIT C"/>
    <property type="match status" value="1"/>
</dbReference>
<dbReference type="HOGENOM" id="CLU_016033_0_0_1"/>
<dbReference type="Gramene" id="LPERR03G08930.1">
    <property type="protein sequence ID" value="LPERR03G08930.1"/>
    <property type="gene ID" value="LPERR03G08930"/>
</dbReference>
<dbReference type="AlphaFoldDB" id="A0A0D9VRQ5"/>
<accession>A0A0D9VRQ5</accession>
<dbReference type="EnsemblPlants" id="LPERR03G08930.1">
    <property type="protein sequence ID" value="LPERR03G08930.1"/>
    <property type="gene ID" value="LPERR03G08930"/>
</dbReference>
<organism evidence="1 2">
    <name type="scientific">Leersia perrieri</name>
    <dbReference type="NCBI Taxonomy" id="77586"/>
    <lineage>
        <taxon>Eukaryota</taxon>
        <taxon>Viridiplantae</taxon>
        <taxon>Streptophyta</taxon>
        <taxon>Embryophyta</taxon>
        <taxon>Tracheophyta</taxon>
        <taxon>Spermatophyta</taxon>
        <taxon>Magnoliopsida</taxon>
        <taxon>Liliopsida</taxon>
        <taxon>Poales</taxon>
        <taxon>Poaceae</taxon>
        <taxon>BOP clade</taxon>
        <taxon>Oryzoideae</taxon>
        <taxon>Oryzeae</taxon>
        <taxon>Oryzinae</taxon>
        <taxon>Leersia</taxon>
    </lineage>
</organism>
<dbReference type="STRING" id="77586.A0A0D9VRQ5"/>
<dbReference type="GO" id="GO:0001650">
    <property type="term" value="C:fibrillar center"/>
    <property type="evidence" value="ECO:0007669"/>
    <property type="project" value="TreeGrafter"/>
</dbReference>